<evidence type="ECO:0000256" key="4">
    <source>
        <dbReference type="ARBA" id="ARBA00023136"/>
    </source>
</evidence>
<accession>A0A345VJ52</accession>
<dbReference type="InterPro" id="IPR007829">
    <property type="entry name" value="TM2"/>
</dbReference>
<dbReference type="Pfam" id="PF05154">
    <property type="entry name" value="TM2"/>
    <property type="match status" value="1"/>
</dbReference>
<dbReference type="RefSeq" id="WP_115130008.1">
    <property type="nucleotide sequence ID" value="NZ_CP022601.1"/>
</dbReference>
<organism evidence="7 8">
    <name type="scientific">Streptococcus pluranimalium</name>
    <dbReference type="NCBI Taxonomy" id="82348"/>
    <lineage>
        <taxon>Bacteria</taxon>
        <taxon>Bacillati</taxon>
        <taxon>Bacillota</taxon>
        <taxon>Bacilli</taxon>
        <taxon>Lactobacillales</taxon>
        <taxon>Streptococcaceae</taxon>
        <taxon>Streptococcus</taxon>
    </lineage>
</organism>
<evidence type="ECO:0000256" key="2">
    <source>
        <dbReference type="ARBA" id="ARBA00022692"/>
    </source>
</evidence>
<evidence type="ECO:0000256" key="1">
    <source>
        <dbReference type="ARBA" id="ARBA00004141"/>
    </source>
</evidence>
<dbReference type="GO" id="GO:0016020">
    <property type="term" value="C:membrane"/>
    <property type="evidence" value="ECO:0007669"/>
    <property type="project" value="UniProtKB-SubCell"/>
</dbReference>
<dbReference type="EMBL" id="CP022601">
    <property type="protein sequence ID" value="AXJ12754.1"/>
    <property type="molecule type" value="Genomic_DNA"/>
</dbReference>
<evidence type="ECO:0000313" key="8">
    <source>
        <dbReference type="Proteomes" id="UP000255411"/>
    </source>
</evidence>
<keyword evidence="3 5" id="KW-1133">Transmembrane helix</keyword>
<keyword evidence="2 5" id="KW-0812">Transmembrane</keyword>
<keyword evidence="4 5" id="KW-0472">Membrane</keyword>
<dbReference type="Proteomes" id="UP000255411">
    <property type="component" value="Chromosome"/>
</dbReference>
<protein>
    <recommendedName>
        <fullName evidence="6">TM2 domain-containing protein</fullName>
    </recommendedName>
</protein>
<evidence type="ECO:0000256" key="5">
    <source>
        <dbReference type="SAM" id="Phobius"/>
    </source>
</evidence>
<comment type="subcellular location">
    <subcellularLocation>
        <location evidence="1">Membrane</location>
        <topology evidence="1">Multi-pass membrane protein</topology>
    </subcellularLocation>
</comment>
<evidence type="ECO:0000313" key="7">
    <source>
        <dbReference type="EMBL" id="AXJ12754.1"/>
    </source>
</evidence>
<gene>
    <name evidence="7" type="ORF">Sp14A_08310</name>
</gene>
<evidence type="ECO:0000256" key="3">
    <source>
        <dbReference type="ARBA" id="ARBA00022989"/>
    </source>
</evidence>
<dbReference type="AlphaFoldDB" id="A0A345VJ52"/>
<proteinExistence type="predicted"/>
<name>A0A345VJ52_9STRE</name>
<feature type="domain" description="TM2" evidence="6">
    <location>
        <begin position="7"/>
        <end position="54"/>
    </location>
</feature>
<evidence type="ECO:0000259" key="6">
    <source>
        <dbReference type="Pfam" id="PF05154"/>
    </source>
</evidence>
<sequence>MEKKINKHIFVWLGNFLFGYLGVDRFMRGQIGLGVAKLLLNWLTLGLWCLIDWIISVVKAYSTYSDVEEITFIDGKYSK</sequence>
<reference evidence="7 8" key="1">
    <citation type="submission" date="2017-07" db="EMBL/GenBank/DDBJ databases">
        <title>Streptococcus pluranimalium as cause of bovine abortion.</title>
        <authorList>
            <person name="Rodriguez Campos S."/>
            <person name="Gobeli Brawand S."/>
            <person name="Brodard I."/>
            <person name="Rychener L."/>
            <person name="Perreten V."/>
        </authorList>
    </citation>
    <scope>NUCLEOTIDE SEQUENCE [LARGE SCALE GENOMIC DNA]</scope>
    <source>
        <strain evidence="7 8">14A0014</strain>
    </source>
</reference>
<feature type="transmembrane region" description="Helical" evidence="5">
    <location>
        <begin position="39"/>
        <end position="58"/>
    </location>
</feature>